<accession>A0A2T9ZEP4</accession>
<dbReference type="EMBL" id="MBFS01000286">
    <property type="protein sequence ID" value="PVV03042.1"/>
    <property type="molecule type" value="Genomic_DNA"/>
</dbReference>
<protein>
    <recommendedName>
        <fullName evidence="4">CBM1 domain-containing protein</fullName>
    </recommendedName>
</protein>
<name>A0A2T9ZEP4_9FUNG</name>
<gene>
    <name evidence="2" type="ORF">BB560_002491</name>
</gene>
<keyword evidence="3" id="KW-1185">Reference proteome</keyword>
<sequence length="73" mass="8165">MKTLSICSVLSLVAAVQSTYAPNNNLYKRDNLPGSPCDKEGSTMCPKSFEYNYLHCVHGKWMLRDNPPGTNAW</sequence>
<organism evidence="2 3">
    <name type="scientific">Smittium megazygosporum</name>
    <dbReference type="NCBI Taxonomy" id="133381"/>
    <lineage>
        <taxon>Eukaryota</taxon>
        <taxon>Fungi</taxon>
        <taxon>Fungi incertae sedis</taxon>
        <taxon>Zoopagomycota</taxon>
        <taxon>Kickxellomycotina</taxon>
        <taxon>Harpellomycetes</taxon>
        <taxon>Harpellales</taxon>
        <taxon>Legeriomycetaceae</taxon>
        <taxon>Smittium</taxon>
    </lineage>
</organism>
<dbReference type="AlphaFoldDB" id="A0A2T9ZEP4"/>
<comment type="caution">
    <text evidence="2">The sequence shown here is derived from an EMBL/GenBank/DDBJ whole genome shotgun (WGS) entry which is preliminary data.</text>
</comment>
<evidence type="ECO:0000313" key="2">
    <source>
        <dbReference type="EMBL" id="PVV03042.1"/>
    </source>
</evidence>
<evidence type="ECO:0000313" key="3">
    <source>
        <dbReference type="Proteomes" id="UP000245609"/>
    </source>
</evidence>
<evidence type="ECO:0008006" key="4">
    <source>
        <dbReference type="Google" id="ProtNLM"/>
    </source>
</evidence>
<proteinExistence type="predicted"/>
<feature type="chain" id="PRO_5015564440" description="CBM1 domain-containing protein" evidence="1">
    <location>
        <begin position="19"/>
        <end position="73"/>
    </location>
</feature>
<feature type="signal peptide" evidence="1">
    <location>
        <begin position="1"/>
        <end position="18"/>
    </location>
</feature>
<dbReference type="Proteomes" id="UP000245609">
    <property type="component" value="Unassembled WGS sequence"/>
</dbReference>
<evidence type="ECO:0000256" key="1">
    <source>
        <dbReference type="SAM" id="SignalP"/>
    </source>
</evidence>
<keyword evidence="1" id="KW-0732">Signal</keyword>
<reference evidence="2 3" key="1">
    <citation type="journal article" date="2018" name="MBio">
        <title>Comparative Genomics Reveals the Core Gene Toolbox for the Fungus-Insect Symbiosis.</title>
        <authorList>
            <person name="Wang Y."/>
            <person name="Stata M."/>
            <person name="Wang W."/>
            <person name="Stajich J.E."/>
            <person name="White M.M."/>
            <person name="Moncalvo J.M."/>
        </authorList>
    </citation>
    <scope>NUCLEOTIDE SEQUENCE [LARGE SCALE GENOMIC DNA]</scope>
    <source>
        <strain evidence="2 3">SC-DP-2</strain>
    </source>
</reference>